<evidence type="ECO:0000313" key="10">
    <source>
        <dbReference type="EMBL" id="AIA54793.1"/>
    </source>
</evidence>
<comment type="cofactor">
    <cofactor evidence="1">
        <name>heme b</name>
        <dbReference type="ChEBI" id="CHEBI:60344"/>
    </cofactor>
</comment>
<dbReference type="GO" id="GO:0020037">
    <property type="term" value="F:heme binding"/>
    <property type="evidence" value="ECO:0007669"/>
    <property type="project" value="TreeGrafter"/>
</dbReference>
<dbReference type="PROSITE" id="PS50905">
    <property type="entry name" value="FERRITIN_LIKE"/>
    <property type="match status" value="1"/>
</dbReference>
<dbReference type="SUPFAM" id="SSF47240">
    <property type="entry name" value="Ferritin-like"/>
    <property type="match status" value="1"/>
</dbReference>
<gene>
    <name evidence="10" type="ORF">Acaty_c0917</name>
</gene>
<feature type="domain" description="Ferritin-like diiron" evidence="9">
    <location>
        <begin position="1"/>
        <end position="145"/>
    </location>
</feature>
<evidence type="ECO:0000256" key="4">
    <source>
        <dbReference type="ARBA" id="ARBA00022617"/>
    </source>
</evidence>
<dbReference type="InterPro" id="IPR012347">
    <property type="entry name" value="Ferritin-like"/>
</dbReference>
<dbReference type="InterPro" id="IPR009078">
    <property type="entry name" value="Ferritin-like_SF"/>
</dbReference>
<dbReference type="RefSeq" id="WP_004871261.1">
    <property type="nucleotide sequence ID" value="NZ_CP005986.1"/>
</dbReference>
<dbReference type="InterPro" id="IPR002024">
    <property type="entry name" value="Bacterioferritin"/>
</dbReference>
<dbReference type="GO" id="GO:0006879">
    <property type="term" value="P:intracellular iron ion homeostasis"/>
    <property type="evidence" value="ECO:0007669"/>
    <property type="project" value="UniProtKB-KW"/>
</dbReference>
<feature type="binding site" evidence="8">
    <location>
        <position position="51"/>
    </location>
    <ligand>
        <name>Fe cation</name>
        <dbReference type="ChEBI" id="CHEBI:24875"/>
        <label>2</label>
    </ligand>
</feature>
<dbReference type="EC" id="1.16.3.1" evidence="7"/>
<dbReference type="InterPro" id="IPR009040">
    <property type="entry name" value="Ferritin-like_diiron"/>
</dbReference>
<evidence type="ECO:0000256" key="7">
    <source>
        <dbReference type="PIRNR" id="PIRNR002560"/>
    </source>
</evidence>
<proteinExistence type="inferred from homology"/>
<organism evidence="10 11">
    <name type="scientific">Acidithiobacillus caldus (strain ATCC 51756 / DSM 8584 / KU)</name>
    <dbReference type="NCBI Taxonomy" id="637389"/>
    <lineage>
        <taxon>Bacteria</taxon>
        <taxon>Pseudomonadati</taxon>
        <taxon>Pseudomonadota</taxon>
        <taxon>Acidithiobacillia</taxon>
        <taxon>Acidithiobacillales</taxon>
        <taxon>Acidithiobacillaceae</taxon>
        <taxon>Acidithiobacillus</taxon>
    </lineage>
</organism>
<dbReference type="GO" id="GO:0004322">
    <property type="term" value="F:ferroxidase activity"/>
    <property type="evidence" value="ECO:0007669"/>
    <property type="project" value="UniProtKB-EC"/>
</dbReference>
<dbReference type="PANTHER" id="PTHR30295">
    <property type="entry name" value="BACTERIOFERRITIN"/>
    <property type="match status" value="1"/>
</dbReference>
<evidence type="ECO:0000256" key="6">
    <source>
        <dbReference type="ARBA" id="ARBA00023004"/>
    </source>
</evidence>
<feature type="binding site" evidence="8">
    <location>
        <position position="127"/>
    </location>
    <ligand>
        <name>Fe cation</name>
        <dbReference type="ChEBI" id="CHEBI:24875"/>
        <label>1</label>
    </ligand>
</feature>
<dbReference type="PIRSF" id="PIRSF002560">
    <property type="entry name" value="Bacterioferritin"/>
    <property type="match status" value="1"/>
</dbReference>
<keyword evidence="4" id="KW-0349">Heme</keyword>
<dbReference type="PANTHER" id="PTHR30295:SF0">
    <property type="entry name" value="BACTERIOFERRITIN"/>
    <property type="match status" value="1"/>
</dbReference>
<comment type="similarity">
    <text evidence="2 7">Belongs to the bacterioferritin family.</text>
</comment>
<accession>A0A059ZTL0</accession>
<dbReference type="HOGENOM" id="CLU_104506_3_0_6"/>
<dbReference type="GO" id="GO:0008199">
    <property type="term" value="F:ferric iron binding"/>
    <property type="evidence" value="ECO:0007669"/>
    <property type="project" value="InterPro"/>
</dbReference>
<sequence length="147" mass="16515">MRNHPRIIGLLGQALNHEFTAIQQYLTQASLCTLWGEGAWAQNFREESREELGHADLLSQRLLLLGVAPNAAQLRPPRPGRDLWEMLQQDAELEWRAVELYAEAEAVANRLRDPESAALFARLCRDEQEHLQHLQETLGGLGAGGGR</sequence>
<dbReference type="Gene3D" id="1.20.1260.10">
    <property type="match status" value="1"/>
</dbReference>
<keyword evidence="3 7" id="KW-0409">Iron storage</keyword>
<dbReference type="InterPro" id="IPR008331">
    <property type="entry name" value="Ferritin_DPS_dom"/>
</dbReference>
<comment type="function">
    <text evidence="7">Iron-storage protein, whose ferroxidase center binds Fe(2+), oxidizes it using dioxygen to Fe(3+), and participates in the subsequent Fe(3+) oxide mineral core formation within the central cavity of the BFR protein shell.</text>
</comment>
<protein>
    <recommendedName>
        <fullName evidence="7">Bacterioferritin</fullName>
        <ecNumber evidence="7">1.16.3.1</ecNumber>
    </recommendedName>
</protein>
<evidence type="ECO:0000256" key="5">
    <source>
        <dbReference type="ARBA" id="ARBA00022723"/>
    </source>
</evidence>
<dbReference type="AlphaFoldDB" id="A0A059ZTL0"/>
<name>A0A059ZTL0_ACICK</name>
<feature type="binding site" evidence="8">
    <location>
        <position position="130"/>
    </location>
    <ligand>
        <name>Fe cation</name>
        <dbReference type="ChEBI" id="CHEBI:24875"/>
        <label>2</label>
    </ligand>
</feature>
<feature type="binding site" evidence="8">
    <location>
        <position position="94"/>
    </location>
    <ligand>
        <name>Fe cation</name>
        <dbReference type="ChEBI" id="CHEBI:24875"/>
        <label>2</label>
    </ligand>
</feature>
<comment type="catalytic activity">
    <reaction evidence="7">
        <text>4 Fe(2+) + O2 + 4 H(+) = 4 Fe(3+) + 2 H2O</text>
        <dbReference type="Rhea" id="RHEA:11148"/>
        <dbReference type="ChEBI" id="CHEBI:15377"/>
        <dbReference type="ChEBI" id="CHEBI:15378"/>
        <dbReference type="ChEBI" id="CHEBI:15379"/>
        <dbReference type="ChEBI" id="CHEBI:29033"/>
        <dbReference type="ChEBI" id="CHEBI:29034"/>
        <dbReference type="EC" id="1.16.3.1"/>
    </reaction>
</comment>
<dbReference type="eggNOG" id="COG2193">
    <property type="taxonomic scope" value="Bacteria"/>
</dbReference>
<feature type="binding site" evidence="8">
    <location>
        <position position="54"/>
    </location>
    <ligand>
        <name>Fe cation</name>
        <dbReference type="ChEBI" id="CHEBI:24875"/>
        <label>1</label>
    </ligand>
</feature>
<evidence type="ECO:0000313" key="11">
    <source>
        <dbReference type="Proteomes" id="UP000005522"/>
    </source>
</evidence>
<reference evidence="10 11" key="1">
    <citation type="journal article" date="2009" name="J. Bacteriol.">
        <title>Draft genome sequence of the extremely acidophilic bacterium Acidithiobacillus caldus ATCC 51756 reveals metabolic versatility in the genus Acidithiobacillus.</title>
        <authorList>
            <person name="Valdes J."/>
            <person name="Quatrini R."/>
            <person name="Hallberg K."/>
            <person name="Dopson M."/>
            <person name="Valenzuela P.D."/>
            <person name="Holmes D.S."/>
        </authorList>
    </citation>
    <scope>NUCLEOTIDE SEQUENCE [LARGE SCALE GENOMIC DNA]</scope>
    <source>
        <strain evidence="11">ATCC 51756 / DSM 8584 / KU</strain>
    </source>
</reference>
<dbReference type="KEGG" id="acz:Acaty_c0917"/>
<dbReference type="GeneID" id="92930946"/>
<keyword evidence="5 7" id="KW-0479">Metal-binding</keyword>
<evidence type="ECO:0000256" key="8">
    <source>
        <dbReference type="PIRSR" id="PIRSR002560-1"/>
    </source>
</evidence>
<evidence type="ECO:0000256" key="3">
    <source>
        <dbReference type="ARBA" id="ARBA00022434"/>
    </source>
</evidence>
<dbReference type="EMBL" id="CP005986">
    <property type="protein sequence ID" value="AIA54793.1"/>
    <property type="molecule type" value="Genomic_DNA"/>
</dbReference>
<dbReference type="GO" id="GO:0006826">
    <property type="term" value="P:iron ion transport"/>
    <property type="evidence" value="ECO:0007669"/>
    <property type="project" value="InterPro"/>
</dbReference>
<evidence type="ECO:0000256" key="1">
    <source>
        <dbReference type="ARBA" id="ARBA00001970"/>
    </source>
</evidence>
<dbReference type="Pfam" id="PF00210">
    <property type="entry name" value="Ferritin"/>
    <property type="match status" value="1"/>
</dbReference>
<dbReference type="GO" id="GO:0005829">
    <property type="term" value="C:cytosol"/>
    <property type="evidence" value="ECO:0007669"/>
    <property type="project" value="TreeGrafter"/>
</dbReference>
<dbReference type="PRINTS" id="PR00601">
    <property type="entry name" value="BACFERRITIN"/>
</dbReference>
<evidence type="ECO:0000259" key="9">
    <source>
        <dbReference type="PROSITE" id="PS50905"/>
    </source>
</evidence>
<feature type="binding site" evidence="8">
    <location>
        <position position="51"/>
    </location>
    <ligand>
        <name>Fe cation</name>
        <dbReference type="ChEBI" id="CHEBI:24875"/>
        <label>1</label>
    </ligand>
</feature>
<dbReference type="Proteomes" id="UP000005522">
    <property type="component" value="Chromosome"/>
</dbReference>
<keyword evidence="6 7" id="KW-0408">Iron</keyword>
<feature type="binding site" evidence="8">
    <location>
        <position position="50"/>
    </location>
    <ligand>
        <name>Fe cation</name>
        <dbReference type="ChEBI" id="CHEBI:24875"/>
        <label>3</label>
    </ligand>
</feature>
<evidence type="ECO:0000256" key="2">
    <source>
        <dbReference type="ARBA" id="ARBA00008093"/>
    </source>
</evidence>
<feature type="binding site" evidence="8">
    <location>
        <position position="127"/>
    </location>
    <ligand>
        <name>Fe cation</name>
        <dbReference type="ChEBI" id="CHEBI:24875"/>
        <label>2</label>
    </ligand>
</feature>
<feature type="binding site" evidence="8">
    <location>
        <position position="18"/>
    </location>
    <ligand>
        <name>Fe cation</name>
        <dbReference type="ChEBI" id="CHEBI:24875"/>
        <label>1</label>
    </ligand>
</feature>